<protein>
    <submittedName>
        <fullName evidence="2">DUF2239 domain-containing protein</fullName>
    </submittedName>
</protein>
<dbReference type="RefSeq" id="WP_108915956.1">
    <property type="nucleotide sequence ID" value="NZ_BGJY01000006.1"/>
</dbReference>
<gene>
    <name evidence="2" type="ORF">C5689_03870</name>
</gene>
<name>A0A2U1SUI7_METSR</name>
<evidence type="ECO:0000313" key="2">
    <source>
        <dbReference type="EMBL" id="PWB95284.1"/>
    </source>
</evidence>
<dbReference type="AlphaFoldDB" id="A0A2U1SUI7"/>
<sequence>MENDLLSRLSRPCAAFAEGRMLAAGPLVEVALAVESADAADGHILTFDDATGEIVDLDLRGGKAAIIARLAASPAASGKPQSGTAEPETGDESARGRGRPRLGVVAREVTLLPRHWDWLATQPGGASATLRRLVDNARRESGADDRTRAAREAAYRFLSNVAGNLPGYEEALRALFAGDAARFEAQMAGWPKDVRAYALRLAGGGA</sequence>
<dbReference type="OrthoDB" id="282960at2"/>
<keyword evidence="3" id="KW-1185">Reference proteome</keyword>
<dbReference type="InterPro" id="IPR018715">
    <property type="entry name" value="DUF2239"/>
</dbReference>
<feature type="region of interest" description="Disordered" evidence="1">
    <location>
        <begin position="75"/>
        <end position="99"/>
    </location>
</feature>
<evidence type="ECO:0000256" key="1">
    <source>
        <dbReference type="SAM" id="MobiDB-lite"/>
    </source>
</evidence>
<dbReference type="EMBL" id="PUIV01000003">
    <property type="protein sequence ID" value="PWB95284.1"/>
    <property type="molecule type" value="Genomic_DNA"/>
</dbReference>
<dbReference type="Pfam" id="PF09998">
    <property type="entry name" value="DUF2239"/>
    <property type="match status" value="1"/>
</dbReference>
<comment type="caution">
    <text evidence="2">The sequence shown here is derived from an EMBL/GenBank/DDBJ whole genome shotgun (WGS) entry which is preliminary data.</text>
</comment>
<organism evidence="2 3">
    <name type="scientific">Methylosinus sporium</name>
    <dbReference type="NCBI Taxonomy" id="428"/>
    <lineage>
        <taxon>Bacteria</taxon>
        <taxon>Pseudomonadati</taxon>
        <taxon>Pseudomonadota</taxon>
        <taxon>Alphaproteobacteria</taxon>
        <taxon>Hyphomicrobiales</taxon>
        <taxon>Methylocystaceae</taxon>
        <taxon>Methylosinus</taxon>
    </lineage>
</organism>
<evidence type="ECO:0000313" key="3">
    <source>
        <dbReference type="Proteomes" id="UP000245137"/>
    </source>
</evidence>
<reference evidence="2 3" key="1">
    <citation type="journal article" date="2018" name="Appl. Microbiol. Biotechnol.">
        <title>Co-cultivation of the strictly anaerobic methanogen Methanosarcina barkeri with aerobic methanotrophs in an oxygen-limited membrane bioreactor.</title>
        <authorList>
            <person name="In 't Zandt M.H."/>
            <person name="van den Bosch T.J.M."/>
            <person name="Rijkers R."/>
            <person name="van Kessel M.A.H.J."/>
            <person name="Jetten M.S.M."/>
            <person name="Welte C.U."/>
        </authorList>
    </citation>
    <scope>NUCLEOTIDE SEQUENCE [LARGE SCALE GENOMIC DNA]</scope>
    <source>
        <strain evidence="2 3">DSM 17706</strain>
    </source>
</reference>
<proteinExistence type="predicted"/>
<dbReference type="Proteomes" id="UP000245137">
    <property type="component" value="Unassembled WGS sequence"/>
</dbReference>
<accession>A0A2U1SUI7</accession>